<keyword evidence="2" id="KW-1185">Reference proteome</keyword>
<accession>A4RQR0</accession>
<gene>
    <name evidence="1" type="ORF">OSTLU_28750</name>
</gene>
<evidence type="ECO:0000313" key="2">
    <source>
        <dbReference type="Proteomes" id="UP000001568"/>
    </source>
</evidence>
<protein>
    <submittedName>
        <fullName evidence="1">Uncharacterized protein</fullName>
    </submittedName>
</protein>
<dbReference type="Proteomes" id="UP000001568">
    <property type="component" value="Chromosome 1"/>
</dbReference>
<dbReference type="RefSeq" id="XP_001415430.1">
    <property type="nucleotide sequence ID" value="XM_001415393.1"/>
</dbReference>
<dbReference type="OrthoDB" id="498359at2759"/>
<dbReference type="EMBL" id="CP000581">
    <property type="protein sequence ID" value="ABO93722.1"/>
    <property type="molecule type" value="Genomic_DNA"/>
</dbReference>
<dbReference type="AlphaFoldDB" id="A4RQR0"/>
<name>A4RQR0_OSTLU</name>
<dbReference type="KEGG" id="olu:OSTLU_28750"/>
<reference evidence="1 2" key="1">
    <citation type="journal article" date="2007" name="Proc. Natl. Acad. Sci. U.S.A.">
        <title>The tiny eukaryote Ostreococcus provides genomic insights into the paradox of plankton speciation.</title>
        <authorList>
            <person name="Palenik B."/>
            <person name="Grimwood J."/>
            <person name="Aerts A."/>
            <person name="Rouze P."/>
            <person name="Salamov A."/>
            <person name="Putnam N."/>
            <person name="Dupont C."/>
            <person name="Jorgensen R."/>
            <person name="Derelle E."/>
            <person name="Rombauts S."/>
            <person name="Zhou K."/>
            <person name="Otillar R."/>
            <person name="Merchant S.S."/>
            <person name="Podell S."/>
            <person name="Gaasterland T."/>
            <person name="Napoli C."/>
            <person name="Gendler K."/>
            <person name="Manuell A."/>
            <person name="Tai V."/>
            <person name="Vallon O."/>
            <person name="Piganeau G."/>
            <person name="Jancek S."/>
            <person name="Heijde M."/>
            <person name="Jabbari K."/>
            <person name="Bowler C."/>
            <person name="Lohr M."/>
            <person name="Robbens S."/>
            <person name="Werner G."/>
            <person name="Dubchak I."/>
            <person name="Pazour G.J."/>
            <person name="Ren Q."/>
            <person name="Paulsen I."/>
            <person name="Delwiche C."/>
            <person name="Schmutz J."/>
            <person name="Rokhsar D."/>
            <person name="Van de Peer Y."/>
            <person name="Moreau H."/>
            <person name="Grigoriev I.V."/>
        </authorList>
    </citation>
    <scope>NUCLEOTIDE SEQUENCE [LARGE SCALE GENOMIC DNA]</scope>
    <source>
        <strain evidence="1 2">CCE9901</strain>
    </source>
</reference>
<dbReference type="GeneID" id="4999708"/>
<organism evidence="1 2">
    <name type="scientific">Ostreococcus lucimarinus (strain CCE9901)</name>
    <dbReference type="NCBI Taxonomy" id="436017"/>
    <lineage>
        <taxon>Eukaryota</taxon>
        <taxon>Viridiplantae</taxon>
        <taxon>Chlorophyta</taxon>
        <taxon>Mamiellophyceae</taxon>
        <taxon>Mamiellales</taxon>
        <taxon>Bathycoccaceae</taxon>
        <taxon>Ostreococcus</taxon>
    </lineage>
</organism>
<proteinExistence type="predicted"/>
<dbReference type="HOGENOM" id="CLU_2125243_0_0_1"/>
<sequence length="114" mass="12274">MWTLIPEKSGPLGRALKPNFDNPDDKLCLIYSCVNDPTAPASIDTLYSLKLFDEGLRIGAKGDAVTAEGLSFVARDVLEKLATYRTLVVEKADSSLMDASWVNPSPASWSGVGI</sequence>
<evidence type="ECO:0000313" key="1">
    <source>
        <dbReference type="EMBL" id="ABO93722.1"/>
    </source>
</evidence>
<dbReference type="Gramene" id="ABO93722">
    <property type="protein sequence ID" value="ABO93722"/>
    <property type="gene ID" value="OSTLU_28750"/>
</dbReference>